<dbReference type="OrthoDB" id="7165597at2"/>
<feature type="region of interest" description="Disordered" evidence="1">
    <location>
        <begin position="29"/>
        <end position="50"/>
    </location>
</feature>
<gene>
    <name evidence="3" type="ORF">SAMN04488117_104252</name>
</gene>
<dbReference type="RefSeq" id="WP_074644234.1">
    <property type="nucleotide sequence ID" value="NZ_FNBL01000004.1"/>
</dbReference>
<reference evidence="3 4" key="1">
    <citation type="submission" date="2016-10" db="EMBL/GenBank/DDBJ databases">
        <authorList>
            <person name="de Groot N.N."/>
        </authorList>
    </citation>
    <scope>NUCLEOTIDE SEQUENCE [LARGE SCALE GENOMIC DNA]</scope>
    <source>
        <strain evidence="3 4">DSM 27375</strain>
    </source>
</reference>
<dbReference type="PROSITE" id="PS50828">
    <property type="entry name" value="SMR"/>
    <property type="match status" value="1"/>
</dbReference>
<proteinExistence type="predicted"/>
<accession>A0A1G7LCK8</accession>
<keyword evidence="3" id="KW-0378">Hydrolase</keyword>
<dbReference type="AlphaFoldDB" id="A0A1G7LCK8"/>
<sequence>MTRKRKPGTSALSDEDQTLWDLVKKTAKPIHGARPPAPIARPVKPKASVPITPRDVTRDIQLFELEIGRHAKVEKGHNLAPTLTERLAKAPLRMDRKHFTKMRKGKVSPEARIDLHGMTMAQAHPALTRFILTACAMDRRLVLVITGKGKHRDDEGPIPVRKGVLKHQVPHWLQTPPLREAVLQVAEAHLKHGGSGAYYVYLRRQK</sequence>
<dbReference type="PANTHER" id="PTHR35562:SF2">
    <property type="entry name" value="DNA ENDONUCLEASE SMRA-RELATED"/>
    <property type="match status" value="1"/>
</dbReference>
<evidence type="ECO:0000259" key="2">
    <source>
        <dbReference type="PROSITE" id="PS50828"/>
    </source>
</evidence>
<dbReference type="Gene3D" id="3.30.1370.110">
    <property type="match status" value="1"/>
</dbReference>
<feature type="domain" description="Smr" evidence="2">
    <location>
        <begin position="113"/>
        <end position="203"/>
    </location>
</feature>
<dbReference type="EMBL" id="FNBL01000004">
    <property type="protein sequence ID" value="SDF47302.1"/>
    <property type="molecule type" value="Genomic_DNA"/>
</dbReference>
<evidence type="ECO:0000313" key="3">
    <source>
        <dbReference type="EMBL" id="SDF47302.1"/>
    </source>
</evidence>
<dbReference type="InterPro" id="IPR002625">
    <property type="entry name" value="Smr_dom"/>
</dbReference>
<protein>
    <submittedName>
        <fullName evidence="3">DNA-nicking endonuclease, Smr domain</fullName>
    </submittedName>
</protein>
<dbReference type="InterPro" id="IPR036063">
    <property type="entry name" value="Smr_dom_sf"/>
</dbReference>
<dbReference type="Pfam" id="PF01713">
    <property type="entry name" value="Smr"/>
    <property type="match status" value="1"/>
</dbReference>
<dbReference type="GO" id="GO:0004519">
    <property type="term" value="F:endonuclease activity"/>
    <property type="evidence" value="ECO:0007669"/>
    <property type="project" value="UniProtKB-KW"/>
</dbReference>
<evidence type="ECO:0000313" key="4">
    <source>
        <dbReference type="Proteomes" id="UP000182284"/>
    </source>
</evidence>
<organism evidence="3 4">
    <name type="scientific">Celeribacter baekdonensis</name>
    <dbReference type="NCBI Taxonomy" id="875171"/>
    <lineage>
        <taxon>Bacteria</taxon>
        <taxon>Pseudomonadati</taxon>
        <taxon>Pseudomonadota</taxon>
        <taxon>Alphaproteobacteria</taxon>
        <taxon>Rhodobacterales</taxon>
        <taxon>Roseobacteraceae</taxon>
        <taxon>Celeribacter</taxon>
    </lineage>
</organism>
<keyword evidence="3" id="KW-0540">Nuclease</keyword>
<dbReference type="PANTHER" id="PTHR35562">
    <property type="entry name" value="DNA ENDONUCLEASE SMRA-RELATED"/>
    <property type="match status" value="1"/>
</dbReference>
<keyword evidence="3" id="KW-0255">Endonuclease</keyword>
<dbReference type="SUPFAM" id="SSF160443">
    <property type="entry name" value="SMR domain-like"/>
    <property type="match status" value="1"/>
</dbReference>
<name>A0A1G7LCK8_9RHOB</name>
<dbReference type="SMART" id="SM00463">
    <property type="entry name" value="SMR"/>
    <property type="match status" value="1"/>
</dbReference>
<evidence type="ECO:0000256" key="1">
    <source>
        <dbReference type="SAM" id="MobiDB-lite"/>
    </source>
</evidence>
<dbReference type="Proteomes" id="UP000182284">
    <property type="component" value="Unassembled WGS sequence"/>
</dbReference>